<name>A0A1I5Y074_9BACT</name>
<dbReference type="Pfam" id="PF07681">
    <property type="entry name" value="DoxX"/>
    <property type="match status" value="1"/>
</dbReference>
<protein>
    <submittedName>
        <fullName evidence="6">Uncharacterized membrane protein YphA, DoxX/SURF4 family</fullName>
    </submittedName>
</protein>
<evidence type="ECO:0000256" key="2">
    <source>
        <dbReference type="ARBA" id="ARBA00022692"/>
    </source>
</evidence>
<accession>A0A1I5Y074</accession>
<evidence type="ECO:0000256" key="5">
    <source>
        <dbReference type="SAM" id="Phobius"/>
    </source>
</evidence>
<keyword evidence="7" id="KW-1185">Reference proteome</keyword>
<dbReference type="RefSeq" id="WP_092019204.1">
    <property type="nucleotide sequence ID" value="NZ_FOXH01000016.1"/>
</dbReference>
<dbReference type="Proteomes" id="UP000199306">
    <property type="component" value="Unassembled WGS sequence"/>
</dbReference>
<proteinExistence type="predicted"/>
<evidence type="ECO:0000256" key="3">
    <source>
        <dbReference type="ARBA" id="ARBA00022989"/>
    </source>
</evidence>
<dbReference type="GO" id="GO:0016020">
    <property type="term" value="C:membrane"/>
    <property type="evidence" value="ECO:0007669"/>
    <property type="project" value="UniProtKB-SubCell"/>
</dbReference>
<evidence type="ECO:0000313" key="6">
    <source>
        <dbReference type="EMBL" id="SFQ37554.1"/>
    </source>
</evidence>
<evidence type="ECO:0000256" key="1">
    <source>
        <dbReference type="ARBA" id="ARBA00004141"/>
    </source>
</evidence>
<evidence type="ECO:0000313" key="7">
    <source>
        <dbReference type="Proteomes" id="UP000199306"/>
    </source>
</evidence>
<feature type="transmembrane region" description="Helical" evidence="5">
    <location>
        <begin position="89"/>
        <end position="109"/>
    </location>
</feature>
<keyword evidence="3 5" id="KW-1133">Transmembrane helix</keyword>
<dbReference type="STRING" id="1079859.SAMN04515674_11676"/>
<dbReference type="OrthoDB" id="676158at2"/>
<dbReference type="AlphaFoldDB" id="A0A1I5Y074"/>
<keyword evidence="4 5" id="KW-0472">Membrane</keyword>
<dbReference type="EMBL" id="FOXH01000016">
    <property type="protein sequence ID" value="SFQ37554.1"/>
    <property type="molecule type" value="Genomic_DNA"/>
</dbReference>
<reference evidence="6 7" key="1">
    <citation type="submission" date="2016-10" db="EMBL/GenBank/DDBJ databases">
        <authorList>
            <person name="de Groot N.N."/>
        </authorList>
    </citation>
    <scope>NUCLEOTIDE SEQUENCE [LARGE SCALE GENOMIC DNA]</scope>
    <source>
        <strain evidence="7">E92,LMG 26720,CCM 7988</strain>
    </source>
</reference>
<keyword evidence="2 5" id="KW-0812">Transmembrane</keyword>
<sequence>MGKYQNLAVLLLRLATSANFLSAVADRFGLWGNPGEPNVSWGNWGNFVAYNAQVNSFVPASFALLLGIVATALEIILPLMLIAGYKTRLAAIGSALVTLGFALAMTYSFGIKAPLNYAVFVDITSAFLLATVSHYKWSIDEWLDKAKQ</sequence>
<comment type="subcellular location">
    <subcellularLocation>
        <location evidence="1">Membrane</location>
        <topology evidence="1">Multi-pass membrane protein</topology>
    </subcellularLocation>
</comment>
<feature type="transmembrane region" description="Helical" evidence="5">
    <location>
        <begin position="60"/>
        <end position="82"/>
    </location>
</feature>
<organism evidence="6 7">
    <name type="scientific">Pseudarcicella hirudinis</name>
    <dbReference type="NCBI Taxonomy" id="1079859"/>
    <lineage>
        <taxon>Bacteria</taxon>
        <taxon>Pseudomonadati</taxon>
        <taxon>Bacteroidota</taxon>
        <taxon>Cytophagia</taxon>
        <taxon>Cytophagales</taxon>
        <taxon>Flectobacillaceae</taxon>
        <taxon>Pseudarcicella</taxon>
    </lineage>
</organism>
<dbReference type="InterPro" id="IPR032808">
    <property type="entry name" value="DoxX"/>
</dbReference>
<gene>
    <name evidence="6" type="ORF">SAMN04515674_11676</name>
</gene>
<evidence type="ECO:0000256" key="4">
    <source>
        <dbReference type="ARBA" id="ARBA00023136"/>
    </source>
</evidence>